<evidence type="ECO:0000256" key="2">
    <source>
        <dbReference type="ARBA" id="ARBA00023043"/>
    </source>
</evidence>
<dbReference type="PATRIC" id="fig|947033.5.peg.1214"/>
<dbReference type="PANTHER" id="PTHR24198">
    <property type="entry name" value="ANKYRIN REPEAT AND PROTEIN KINASE DOMAIN-CONTAINING PROTEIN"/>
    <property type="match status" value="1"/>
</dbReference>
<dbReference type="InterPro" id="IPR002110">
    <property type="entry name" value="Ankyrin_rpt"/>
</dbReference>
<dbReference type="OrthoDB" id="5630651at2"/>
<dbReference type="EMBL" id="LNYY01000019">
    <property type="protein sequence ID" value="KTD67981.1"/>
    <property type="molecule type" value="Genomic_DNA"/>
</dbReference>
<feature type="compositionally biased region" description="Basic and acidic residues" evidence="3">
    <location>
        <begin position="913"/>
        <end position="930"/>
    </location>
</feature>
<evidence type="ECO:0000313" key="5">
    <source>
        <dbReference type="Proteomes" id="UP000054926"/>
    </source>
</evidence>
<feature type="region of interest" description="Disordered" evidence="3">
    <location>
        <begin position="913"/>
        <end position="937"/>
    </location>
</feature>
<dbReference type="Gene3D" id="1.25.40.20">
    <property type="entry name" value="Ankyrin repeat-containing domain"/>
    <property type="match status" value="1"/>
</dbReference>
<accession>A0A0W0ZFF3</accession>
<organism evidence="4 5">
    <name type="scientific">Legionella steelei</name>
    <dbReference type="NCBI Taxonomy" id="947033"/>
    <lineage>
        <taxon>Bacteria</taxon>
        <taxon>Pseudomonadati</taxon>
        <taxon>Pseudomonadota</taxon>
        <taxon>Gammaproteobacteria</taxon>
        <taxon>Legionellales</taxon>
        <taxon>Legionellaceae</taxon>
        <taxon>Legionella</taxon>
    </lineage>
</organism>
<dbReference type="InterPro" id="IPR036770">
    <property type="entry name" value="Ankyrin_rpt-contain_sf"/>
</dbReference>
<gene>
    <name evidence="4" type="ORF">Lste_1139</name>
</gene>
<evidence type="ECO:0000313" key="4">
    <source>
        <dbReference type="EMBL" id="KTD67981.1"/>
    </source>
</evidence>
<keyword evidence="1" id="KW-0677">Repeat</keyword>
<name>A0A0W0ZFF3_9GAMM</name>
<dbReference type="Pfam" id="PF00023">
    <property type="entry name" value="Ank"/>
    <property type="match status" value="1"/>
</dbReference>
<sequence>MPSLPQEVLIEKASKWQSRFIGNTASFNKEVTNEGVCLGLSVWRLYCTLTGKYEQYEQLLKLIYNSDPLAEDISPELHQAYETFIQNTLWLHRLLAVEAGTTQDRMEGALEALFKRKGEPFPLTYHQQFAGIITVGELKSTLATYLKIDPSQQHGVGFTLSGHGHSISITRVGNRIEVIDPADGKLWGIDLPENGTPETNAAALTSAINKMYDQVLHGALHFDEPKFQGTYHGIRMHVYSRLHNPSPEVLPTIYPSKTELVTAIYEKRKDTLDKQDGVTKLDALAYAVQNGDRELVQYLERTLGEAKLAACKERAFKSAVSSGQLEYVTRYYKKEYVDHTVLDNAFTSGNKQIIGFLLEKGHRLVKAGFNYALLNAARLDQGYTFNLLLEYYDKFHKEQPDLIDPAELNYSGKFHKIATPLLNIAAQNNSVEVMRMLLARNVNLTLTDELGRNCLHYLSLHQPELFIAIASRNPALLFVPDKKGARPIHRLYQEGDALSEKICPLLIKAGQWHEAYILALKTNNQRIINLVFQVEDLDSNLFFKTSTIASLPWEALAKKPELFELVAKKVDIKKLGKEELVEYYVLALHHKKMDLCKEISGHIIDKSDLLLKSPRSNTNPSVFFENDETTYNQLISPMDLDALKPVALNQAYKLALLHHNQDVYRKCIKKLKEDSAFLERTDDLDLCYQRKNNALFKELFSIKKVSEEWCKTAFIKSLHENNYEVASAILQKFPQLVDAQIDNINGVPQYPLWVAIHQENKARCQFLLTHNVDPYIKRLSSTLMLEAQRREPLKELFVSYDTHIKSMKNQCAEVLEQMHGYKKWKLTKKYGLFGDFTDAMLLPIRGKSVYIPKGVNDIVQNVLAIINAEPKISVLKEQVERLTKSIHAVPDTILPADLKLKLLNTLNPVEATSAHKESLQEMRRGADKQDGAAISAP</sequence>
<dbReference type="Proteomes" id="UP000054926">
    <property type="component" value="Unassembled WGS sequence"/>
</dbReference>
<keyword evidence="5" id="KW-1185">Reference proteome</keyword>
<reference evidence="4 5" key="1">
    <citation type="submission" date="2015-11" db="EMBL/GenBank/DDBJ databases">
        <title>Genomic analysis of 38 Legionella species identifies large and diverse effector repertoires.</title>
        <authorList>
            <person name="Burstein D."/>
            <person name="Amaro F."/>
            <person name="Zusman T."/>
            <person name="Lifshitz Z."/>
            <person name="Cohen O."/>
            <person name="Gilbert J.A."/>
            <person name="Pupko T."/>
            <person name="Shuman H.A."/>
            <person name="Segal G."/>
        </authorList>
    </citation>
    <scope>NUCLEOTIDE SEQUENCE [LARGE SCALE GENOMIC DNA]</scope>
    <source>
        <strain evidence="4 5">IMVS3376</strain>
    </source>
</reference>
<dbReference type="SUPFAM" id="SSF48403">
    <property type="entry name" value="Ankyrin repeat"/>
    <property type="match status" value="1"/>
</dbReference>
<protein>
    <submittedName>
        <fullName evidence="4">Ankyrin repeats (3 copies)</fullName>
    </submittedName>
</protein>
<dbReference type="AlphaFoldDB" id="A0A0W0ZFF3"/>
<proteinExistence type="predicted"/>
<evidence type="ECO:0000256" key="3">
    <source>
        <dbReference type="SAM" id="MobiDB-lite"/>
    </source>
</evidence>
<keyword evidence="2" id="KW-0040">ANK repeat</keyword>
<dbReference type="PANTHER" id="PTHR24198:SF165">
    <property type="entry name" value="ANKYRIN REPEAT-CONTAINING PROTEIN-RELATED"/>
    <property type="match status" value="1"/>
</dbReference>
<dbReference type="STRING" id="947033.Lste_1139"/>
<evidence type="ECO:0000256" key="1">
    <source>
        <dbReference type="ARBA" id="ARBA00022737"/>
    </source>
</evidence>
<comment type="caution">
    <text evidence="4">The sequence shown here is derived from an EMBL/GenBank/DDBJ whole genome shotgun (WGS) entry which is preliminary data.</text>
</comment>